<protein>
    <submittedName>
        <fullName evidence="5">BlaI/MecI/CopY family transcriptional regulator</fullName>
    </submittedName>
</protein>
<evidence type="ECO:0000256" key="3">
    <source>
        <dbReference type="ARBA" id="ARBA00023125"/>
    </source>
</evidence>
<dbReference type="InterPro" id="IPR036388">
    <property type="entry name" value="WH-like_DNA-bd_sf"/>
</dbReference>
<dbReference type="InterPro" id="IPR036390">
    <property type="entry name" value="WH_DNA-bd_sf"/>
</dbReference>
<dbReference type="Pfam" id="PF03965">
    <property type="entry name" value="Penicillinase_R"/>
    <property type="match status" value="1"/>
</dbReference>
<dbReference type="PIRSF" id="PIRSF019455">
    <property type="entry name" value="CopR_AtkY"/>
    <property type="match status" value="1"/>
</dbReference>
<name>A0ABV1ES09_9FIRM</name>
<dbReference type="EMBL" id="JBBMFT010000006">
    <property type="protein sequence ID" value="MEQ2456894.1"/>
    <property type="molecule type" value="Genomic_DNA"/>
</dbReference>
<comment type="similarity">
    <text evidence="1">Belongs to the BlaI transcriptional regulatory family.</text>
</comment>
<keyword evidence="3" id="KW-0238">DNA-binding</keyword>
<dbReference type="Proteomes" id="UP001440599">
    <property type="component" value="Unassembled WGS sequence"/>
</dbReference>
<accession>A0ABV1ES09</accession>
<organism evidence="5 6">
    <name type="scientific">Flavonifractor hominis</name>
    <dbReference type="NCBI Taxonomy" id="3133178"/>
    <lineage>
        <taxon>Bacteria</taxon>
        <taxon>Bacillati</taxon>
        <taxon>Bacillota</taxon>
        <taxon>Clostridia</taxon>
        <taxon>Eubacteriales</taxon>
        <taxon>Oscillospiraceae</taxon>
        <taxon>Flavonifractor</taxon>
    </lineage>
</organism>
<evidence type="ECO:0000313" key="6">
    <source>
        <dbReference type="Proteomes" id="UP001440599"/>
    </source>
</evidence>
<reference evidence="5 6" key="1">
    <citation type="submission" date="2024-03" db="EMBL/GenBank/DDBJ databases">
        <title>Human intestinal bacterial collection.</title>
        <authorList>
            <person name="Pauvert C."/>
            <person name="Hitch T.C.A."/>
            <person name="Clavel T."/>
        </authorList>
    </citation>
    <scope>NUCLEOTIDE SEQUENCE [LARGE SCALE GENOMIC DNA]</scope>
    <source>
        <strain evidence="5 6">CLA-AP-H34</strain>
    </source>
</reference>
<dbReference type="Gene3D" id="1.10.10.10">
    <property type="entry name" value="Winged helix-like DNA-binding domain superfamily/Winged helix DNA-binding domain"/>
    <property type="match status" value="1"/>
</dbReference>
<gene>
    <name evidence="5" type="ORF">WMO45_10195</name>
</gene>
<evidence type="ECO:0000256" key="1">
    <source>
        <dbReference type="ARBA" id="ARBA00011046"/>
    </source>
</evidence>
<proteinExistence type="inferred from homology"/>
<keyword evidence="2" id="KW-0805">Transcription regulation</keyword>
<evidence type="ECO:0000313" key="5">
    <source>
        <dbReference type="EMBL" id="MEQ2456894.1"/>
    </source>
</evidence>
<dbReference type="RefSeq" id="WP_349140624.1">
    <property type="nucleotide sequence ID" value="NZ_JBBMFT010000006.1"/>
</dbReference>
<dbReference type="InterPro" id="IPR005650">
    <property type="entry name" value="BlaI_family"/>
</dbReference>
<dbReference type="Gene3D" id="1.10.4040.10">
    <property type="entry name" value="Penicillinase repressor domain"/>
    <property type="match status" value="1"/>
</dbReference>
<dbReference type="SUPFAM" id="SSF46785">
    <property type="entry name" value="Winged helix' DNA-binding domain"/>
    <property type="match status" value="1"/>
</dbReference>
<comment type="caution">
    <text evidence="5">The sequence shown here is derived from an EMBL/GenBank/DDBJ whole genome shotgun (WGS) entry which is preliminary data.</text>
</comment>
<evidence type="ECO:0000256" key="2">
    <source>
        <dbReference type="ARBA" id="ARBA00023015"/>
    </source>
</evidence>
<keyword evidence="4" id="KW-0804">Transcription</keyword>
<keyword evidence="6" id="KW-1185">Reference proteome</keyword>
<evidence type="ECO:0000256" key="4">
    <source>
        <dbReference type="ARBA" id="ARBA00023163"/>
    </source>
</evidence>
<sequence length="119" mass="13705">MTELRLGAVESRFAELIWQGEPMTSTELVRQAEVALGWKKSTTYTVLKRLCQRGIFQNRDGKVTSLLSREEFYARQSEQFVEETFSGSLPAFLAAFTRRKKLSQEEIQQLQQLIDANRG</sequence>